<dbReference type="SUPFAM" id="SSF48452">
    <property type="entry name" value="TPR-like"/>
    <property type="match status" value="1"/>
</dbReference>
<evidence type="ECO:0008006" key="5">
    <source>
        <dbReference type="Google" id="ProtNLM"/>
    </source>
</evidence>
<reference evidence="3" key="1">
    <citation type="submission" date="2023-10" db="EMBL/GenBank/DDBJ databases">
        <authorList>
            <person name="Chen Y."/>
            <person name="Shah S."/>
            <person name="Dougan E. K."/>
            <person name="Thang M."/>
            <person name="Chan C."/>
        </authorList>
    </citation>
    <scope>NUCLEOTIDE SEQUENCE [LARGE SCALE GENOMIC DNA]</scope>
</reference>
<feature type="region of interest" description="Disordered" evidence="2">
    <location>
        <begin position="1057"/>
        <end position="1080"/>
    </location>
</feature>
<evidence type="ECO:0000256" key="2">
    <source>
        <dbReference type="SAM" id="MobiDB-lite"/>
    </source>
</evidence>
<feature type="compositionally biased region" description="Acidic residues" evidence="2">
    <location>
        <begin position="1064"/>
        <end position="1080"/>
    </location>
</feature>
<evidence type="ECO:0000256" key="1">
    <source>
        <dbReference type="SAM" id="Coils"/>
    </source>
</evidence>
<feature type="region of interest" description="Disordered" evidence="2">
    <location>
        <begin position="187"/>
        <end position="223"/>
    </location>
</feature>
<feature type="coiled-coil region" evidence="1">
    <location>
        <begin position="721"/>
        <end position="755"/>
    </location>
</feature>
<accession>A0ABN9VF92</accession>
<protein>
    <recommendedName>
        <fullName evidence="5">USP domain-containing protein</fullName>
    </recommendedName>
</protein>
<dbReference type="Proteomes" id="UP001189429">
    <property type="component" value="Unassembled WGS sequence"/>
</dbReference>
<name>A0ABN9VF92_9DINO</name>
<dbReference type="Gene3D" id="1.25.40.10">
    <property type="entry name" value="Tetratricopeptide repeat domain"/>
    <property type="match status" value="1"/>
</dbReference>
<proteinExistence type="predicted"/>
<evidence type="ECO:0000313" key="4">
    <source>
        <dbReference type="Proteomes" id="UP001189429"/>
    </source>
</evidence>
<organism evidence="3 4">
    <name type="scientific">Prorocentrum cordatum</name>
    <dbReference type="NCBI Taxonomy" id="2364126"/>
    <lineage>
        <taxon>Eukaryota</taxon>
        <taxon>Sar</taxon>
        <taxon>Alveolata</taxon>
        <taxon>Dinophyceae</taxon>
        <taxon>Prorocentrales</taxon>
        <taxon>Prorocentraceae</taxon>
        <taxon>Prorocentrum</taxon>
    </lineage>
</organism>
<gene>
    <name evidence="3" type="ORF">PCOR1329_LOCUS56830</name>
</gene>
<keyword evidence="4" id="KW-1185">Reference proteome</keyword>
<evidence type="ECO:0000313" key="3">
    <source>
        <dbReference type="EMBL" id="CAK0870841.1"/>
    </source>
</evidence>
<comment type="caution">
    <text evidence="3">The sequence shown here is derived from an EMBL/GenBank/DDBJ whole genome shotgun (WGS) entry which is preliminary data.</text>
</comment>
<keyword evidence="1" id="KW-0175">Coiled coil</keyword>
<dbReference type="InterPro" id="IPR011990">
    <property type="entry name" value="TPR-like_helical_dom_sf"/>
</dbReference>
<sequence length="1080" mass="115174">MACSRDLETKAAALECKAQAHREMRSAYHDRKALKSLEDAMRIYKKMILPRGSRDGDNPFVKAEARVALQIALVHFSMQENEEATYFANFALKRFQSINHVRGVAETFREVASIAMVDPRLKDGKEQAVESAKKACHFSSQEGDLMGEIAGKHVLASAYQHNGMVSLAYETLMEALVLAQAMGDRTAREPSGPALAEAAYPRERPAAMGKRAGDAGGPSPAKKAAAAAASPAAASGAPPAAASVAPPALCIAQLLETERASMQQGHVKREVSFAVPAKCSLIPPLAIADAAAGANLSSFREVMDNDNLVASFSRTKECEAAGAAWMLGPICPGIDDVTAGQLEGAMGAWSGEAHPLSSKHAPSRRLSFDAPIPALVVDVKVAQRLGPNKRGVCSTEALAILAGRAAAITRHAAMGEALQQSNEDRVWHLFIAALSVPISPPGGSQKKTRRLTSVDNCFAKQEPASKLEAALKAYGLQFKGKARTAATAAALKGLRPFVLDGACSSAFALAEAHFPELRELTLLMRIGFACSTRAVSDAEAREFFVFIANSFRAARLTGDAPKGGKLSVSRELVEYIFHEALLMNMELGSDMAAFKTPLDIQKFAASGADGPAASHRASDSGGGADGMETLFALHVAEHRNAVGVKTKAMIDVARPLWSSAFDDEIAERARQELQSSTAGFVWHTYLAETSSGVGAKHRVFVAARTGGPTPADPELDANLGLLGMSELGDEQKEELQKLQEQLKQLRRKTVKFVRLPSVGAASGAEYAVAQMQSLWDTLSLGHRFGRKKNDVRAFILLAELSPPNVVKQGGEARMGEQMARDEAKFKRVIEFFLQKRQNDGILVFLDGRGRANRRAIESCETKLEPGGPPRVRRALVRARATDEEGRPAVRGQGVELHEEQKGAAIFSMPLKGPPRKVAHRAEFNARGASSTADTSCSGIPMRRFSELPRMGHETKTSLLEAASCASVDGGHPRLQGDIDSKGHPFSHSEVKPLSSGALAVAASGAVECDWLDSIADRCAMCKAGRDEGCAGQFGGDAGFVEKASKYFSGTMMEARRPLMPVAGDGEDGEEEEEGASSGDE</sequence>
<dbReference type="EMBL" id="CAUYUJ010017004">
    <property type="protein sequence ID" value="CAK0870841.1"/>
    <property type="molecule type" value="Genomic_DNA"/>
</dbReference>